<dbReference type="GO" id="GO:0019867">
    <property type="term" value="C:outer membrane"/>
    <property type="evidence" value="ECO:0007669"/>
    <property type="project" value="InterPro"/>
</dbReference>
<evidence type="ECO:0000256" key="1">
    <source>
        <dbReference type="ARBA" id="ARBA00022448"/>
    </source>
</evidence>
<feature type="domain" description="Secretin/TonB short N-terminal" evidence="4">
    <location>
        <begin position="40"/>
        <end position="91"/>
    </location>
</feature>
<accession>A0A413I299</accession>
<feature type="non-terminal residue" evidence="5">
    <location>
        <position position="226"/>
    </location>
</feature>
<evidence type="ECO:0000259" key="4">
    <source>
        <dbReference type="SMART" id="SM00965"/>
    </source>
</evidence>
<gene>
    <name evidence="5" type="ORF">DXA53_20260</name>
</gene>
<dbReference type="AlphaFoldDB" id="A0A413I299"/>
<dbReference type="InterPro" id="IPR008969">
    <property type="entry name" value="CarboxyPept-like_regulatory"/>
</dbReference>
<dbReference type="SMART" id="SM00965">
    <property type="entry name" value="STN"/>
    <property type="match status" value="1"/>
</dbReference>
<dbReference type="Proteomes" id="UP000284434">
    <property type="component" value="Unassembled WGS sequence"/>
</dbReference>
<evidence type="ECO:0000313" key="6">
    <source>
        <dbReference type="Proteomes" id="UP000284434"/>
    </source>
</evidence>
<feature type="non-terminal residue" evidence="5">
    <location>
        <position position="1"/>
    </location>
</feature>
<dbReference type="Gene3D" id="3.55.50.30">
    <property type="match status" value="1"/>
</dbReference>
<dbReference type="Pfam" id="PF07660">
    <property type="entry name" value="STN"/>
    <property type="match status" value="1"/>
</dbReference>
<keyword evidence="3" id="KW-0998">Cell outer membrane</keyword>
<evidence type="ECO:0000256" key="3">
    <source>
        <dbReference type="ARBA" id="ARBA00023237"/>
    </source>
</evidence>
<evidence type="ECO:0000256" key="2">
    <source>
        <dbReference type="ARBA" id="ARBA00023136"/>
    </source>
</evidence>
<keyword evidence="1" id="KW-0813">Transport</keyword>
<evidence type="ECO:0000313" key="5">
    <source>
        <dbReference type="EMBL" id="RGY01426.1"/>
    </source>
</evidence>
<dbReference type="RefSeq" id="WP_181990708.1">
    <property type="nucleotide sequence ID" value="NZ_QSCO01000070.1"/>
</dbReference>
<name>A0A413I299_9BACT</name>
<proteinExistence type="predicted"/>
<keyword evidence="2" id="KW-0472">Membrane</keyword>
<organism evidence="5 6">
    <name type="scientific">Odoribacter splanchnicus</name>
    <dbReference type="NCBI Taxonomy" id="28118"/>
    <lineage>
        <taxon>Bacteria</taxon>
        <taxon>Pseudomonadati</taxon>
        <taxon>Bacteroidota</taxon>
        <taxon>Bacteroidia</taxon>
        <taxon>Bacteroidales</taxon>
        <taxon>Odoribacteraceae</taxon>
        <taxon>Odoribacter</taxon>
    </lineage>
</organism>
<dbReference type="Pfam" id="PF13715">
    <property type="entry name" value="CarbopepD_reg_2"/>
    <property type="match status" value="1"/>
</dbReference>
<dbReference type="Gene3D" id="2.60.40.1120">
    <property type="entry name" value="Carboxypeptidase-like, regulatory domain"/>
    <property type="match status" value="1"/>
</dbReference>
<sequence>IVLLVLCCGSLFAQQKKLTIDLKNGSFAQLTDLIKKQSKYTFFFNNAMLSNLKRLTIQVNEVSIDSVLNLALKGSELTYKIKDNTVILYSRDAPEAGNKTVKIEGQVNDEAGMPLPGVNVFIKGTTVGTVTDMNGNYSLVVPEVMGMEVMFTFIGKQTREVKYSGTRFMNVVLKDSYNEMEEVQVRARANVNEIDVRAKTGVVSEVDVRRMNNKPVMDMALALQGM</sequence>
<dbReference type="SUPFAM" id="SSF49464">
    <property type="entry name" value="Carboxypeptidase regulatory domain-like"/>
    <property type="match status" value="1"/>
</dbReference>
<reference evidence="5 6" key="1">
    <citation type="submission" date="2018-08" db="EMBL/GenBank/DDBJ databases">
        <title>A genome reference for cultivated species of the human gut microbiota.</title>
        <authorList>
            <person name="Zou Y."/>
            <person name="Xue W."/>
            <person name="Luo G."/>
        </authorList>
    </citation>
    <scope>NUCLEOTIDE SEQUENCE [LARGE SCALE GENOMIC DNA]</scope>
    <source>
        <strain evidence="5 6">OF03-11</strain>
    </source>
</reference>
<protein>
    <submittedName>
        <fullName evidence="5">SusC/RagA family TonB-linked outer membrane protein</fullName>
    </submittedName>
</protein>
<comment type="caution">
    <text evidence="5">The sequence shown here is derived from an EMBL/GenBank/DDBJ whole genome shotgun (WGS) entry which is preliminary data.</text>
</comment>
<dbReference type="EMBL" id="QSCO01000070">
    <property type="protein sequence ID" value="RGY01426.1"/>
    <property type="molecule type" value="Genomic_DNA"/>
</dbReference>
<dbReference type="InterPro" id="IPR011662">
    <property type="entry name" value="Secretin/TonB_short_N"/>
</dbReference>